<dbReference type="RefSeq" id="WP_309794319.1">
    <property type="nucleotide sequence ID" value="NZ_JAVDPW010000004.1"/>
</dbReference>
<evidence type="ECO:0000256" key="1">
    <source>
        <dbReference type="SAM" id="MobiDB-lite"/>
    </source>
</evidence>
<feature type="region of interest" description="Disordered" evidence="1">
    <location>
        <begin position="62"/>
        <end position="84"/>
    </location>
</feature>
<feature type="compositionally biased region" description="Basic and acidic residues" evidence="1">
    <location>
        <begin position="10"/>
        <end position="41"/>
    </location>
</feature>
<name>A0ABU1JMU9_9PROT</name>
<dbReference type="Proteomes" id="UP001262410">
    <property type="component" value="Unassembled WGS sequence"/>
</dbReference>
<protein>
    <submittedName>
        <fullName evidence="2">Uncharacterized protein</fullName>
    </submittedName>
</protein>
<comment type="caution">
    <text evidence="2">The sequence shown here is derived from an EMBL/GenBank/DDBJ whole genome shotgun (WGS) entry which is preliminary data.</text>
</comment>
<dbReference type="EMBL" id="JAVDPW010000004">
    <property type="protein sequence ID" value="MDR6289942.1"/>
    <property type="molecule type" value="Genomic_DNA"/>
</dbReference>
<accession>A0ABU1JMU9</accession>
<keyword evidence="3" id="KW-1185">Reference proteome</keyword>
<evidence type="ECO:0000313" key="3">
    <source>
        <dbReference type="Proteomes" id="UP001262410"/>
    </source>
</evidence>
<reference evidence="2 3" key="1">
    <citation type="submission" date="2023-07" db="EMBL/GenBank/DDBJ databases">
        <title>Sorghum-associated microbial communities from plants grown in Nebraska, USA.</title>
        <authorList>
            <person name="Schachtman D."/>
        </authorList>
    </citation>
    <scope>NUCLEOTIDE SEQUENCE [LARGE SCALE GENOMIC DNA]</scope>
    <source>
        <strain evidence="2 3">584</strain>
    </source>
</reference>
<proteinExistence type="predicted"/>
<feature type="region of interest" description="Disordered" evidence="1">
    <location>
        <begin position="1"/>
        <end position="41"/>
    </location>
</feature>
<gene>
    <name evidence="2" type="ORF">E9232_002463</name>
</gene>
<sequence length="84" mass="9091">MPGWKNRGGGPRDPDKLTRAVQAADRRQDRRAKTDRQAQEAERNALALNLLAAEIVDPDARLDGEAAAQETNPVSKGDAARDSV</sequence>
<evidence type="ECO:0000313" key="2">
    <source>
        <dbReference type="EMBL" id="MDR6289942.1"/>
    </source>
</evidence>
<organism evidence="2 3">
    <name type="scientific">Inquilinus ginsengisoli</name>
    <dbReference type="NCBI Taxonomy" id="363840"/>
    <lineage>
        <taxon>Bacteria</taxon>
        <taxon>Pseudomonadati</taxon>
        <taxon>Pseudomonadota</taxon>
        <taxon>Alphaproteobacteria</taxon>
        <taxon>Rhodospirillales</taxon>
        <taxon>Rhodospirillaceae</taxon>
        <taxon>Inquilinus</taxon>
    </lineage>
</organism>